<accession>A0A3R9QF53</accession>
<evidence type="ECO:0000313" key="2">
    <source>
        <dbReference type="Proteomes" id="UP000275076"/>
    </source>
</evidence>
<evidence type="ECO:0008006" key="3">
    <source>
        <dbReference type="Google" id="ProtNLM"/>
    </source>
</evidence>
<dbReference type="EMBL" id="RBVX01000084">
    <property type="protein sequence ID" value="RSL29220.1"/>
    <property type="molecule type" value="Genomic_DNA"/>
</dbReference>
<evidence type="ECO:0000313" key="1">
    <source>
        <dbReference type="EMBL" id="RSL29220.1"/>
    </source>
</evidence>
<keyword evidence="2" id="KW-1185">Reference proteome</keyword>
<protein>
    <recommendedName>
        <fullName evidence="3">Replication initiation factor</fullName>
    </recommendedName>
</protein>
<dbReference type="AlphaFoldDB" id="A0A3R9QF53"/>
<proteinExistence type="predicted"/>
<dbReference type="Proteomes" id="UP000275076">
    <property type="component" value="Unassembled WGS sequence"/>
</dbReference>
<dbReference type="OrthoDB" id="2223502at2"/>
<comment type="caution">
    <text evidence="1">The sequence shown here is derived from an EMBL/GenBank/DDBJ whole genome shotgun (WGS) entry which is preliminary data.</text>
</comment>
<reference evidence="1 2" key="1">
    <citation type="submission" date="2018-10" db="EMBL/GenBank/DDBJ databases">
        <title>Draft genome sequence of Bacillus salarius IM0101, isolated from a hypersaline soil in Inner Mongolia, China.</title>
        <authorList>
            <person name="Yamprayoonswat W."/>
            <person name="Boonvisut S."/>
            <person name="Jumpathong W."/>
            <person name="Sittihan S."/>
            <person name="Ruangsuj P."/>
            <person name="Wanthongcharoen S."/>
            <person name="Thongpramul N."/>
            <person name="Pimmason S."/>
            <person name="Yu B."/>
            <person name="Yasawong M."/>
        </authorList>
    </citation>
    <scope>NUCLEOTIDE SEQUENCE [LARGE SCALE GENOMIC DNA]</scope>
    <source>
        <strain evidence="1 2">IM0101</strain>
    </source>
</reference>
<organism evidence="1 2">
    <name type="scientific">Salibacterium salarium</name>
    <dbReference type="NCBI Taxonomy" id="284579"/>
    <lineage>
        <taxon>Bacteria</taxon>
        <taxon>Bacillati</taxon>
        <taxon>Bacillota</taxon>
        <taxon>Bacilli</taxon>
        <taxon>Bacillales</taxon>
        <taxon>Bacillaceae</taxon>
    </lineage>
</organism>
<dbReference type="RefSeq" id="WP_125562947.1">
    <property type="nucleotide sequence ID" value="NZ_RBVX01000084.1"/>
</dbReference>
<name>A0A3R9QF53_9BACI</name>
<sequence length="164" mass="19443">MKHMRHTAKEVGDWIRVEAEFSGEYAHQLTYAIKTSDTDEQLKNVIISSIIDRYMFFYVNSNRPHKITKLMLELLDKKDFQFGAPSPRNNLLEQSIDHLIKGSGLLPTLWKVQQIWGNSTAQELMDYLYNQYYKDFEPNDDHISWINKYKSFYLNQGKPWEEDG</sequence>
<gene>
    <name evidence="1" type="ORF">D7Z54_32440</name>
</gene>